<dbReference type="EMBL" id="CP003587">
    <property type="protein sequence ID" value="AGY58652.1"/>
    <property type="molecule type" value="Genomic_DNA"/>
</dbReference>
<proteinExistence type="predicted"/>
<dbReference type="KEGG" id="glj:GKIL_2406"/>
<dbReference type="AlphaFoldDB" id="U5QI39"/>
<keyword evidence="2" id="KW-1185">Reference proteome</keyword>
<organism evidence="1 2">
    <name type="scientific">Gloeobacter kilaueensis (strain ATCC BAA-2537 / CCAP 1431/1 / ULC 316 / JS1)</name>
    <dbReference type="NCBI Taxonomy" id="1183438"/>
    <lineage>
        <taxon>Bacteria</taxon>
        <taxon>Bacillati</taxon>
        <taxon>Cyanobacteriota</taxon>
        <taxon>Cyanophyceae</taxon>
        <taxon>Gloeobacterales</taxon>
        <taxon>Gloeobacteraceae</taxon>
        <taxon>Gloeobacter</taxon>
    </lineage>
</organism>
<sequence length="79" mass="8590">MLSADTMPRLYLTECGVVLFLHLGLAEFKNSLCDAWQAAVELLDGRMITGTLARPIGEAPDLLCANQLAAQLWDQSRAA</sequence>
<evidence type="ECO:0000313" key="2">
    <source>
        <dbReference type="Proteomes" id="UP000017396"/>
    </source>
</evidence>
<evidence type="ECO:0000313" key="1">
    <source>
        <dbReference type="EMBL" id="AGY58652.1"/>
    </source>
</evidence>
<protein>
    <submittedName>
        <fullName evidence="1">Uncharacterized protein</fullName>
    </submittedName>
</protein>
<reference evidence="1 2" key="1">
    <citation type="journal article" date="2013" name="PLoS ONE">
        <title>Cultivation and Complete Genome Sequencing of Gloeobacter kilaueensis sp. nov., from a Lava Cave in Kilauea Caldera, Hawai'i.</title>
        <authorList>
            <person name="Saw J.H."/>
            <person name="Schatz M."/>
            <person name="Brown M.V."/>
            <person name="Kunkel D.D."/>
            <person name="Foster J.S."/>
            <person name="Shick H."/>
            <person name="Christensen S."/>
            <person name="Hou S."/>
            <person name="Wan X."/>
            <person name="Donachie S.P."/>
        </authorList>
    </citation>
    <scope>NUCLEOTIDE SEQUENCE [LARGE SCALE GENOMIC DNA]</scope>
    <source>
        <strain evidence="2">JS</strain>
    </source>
</reference>
<dbReference type="HOGENOM" id="CLU_2601105_0_0_3"/>
<dbReference type="OrthoDB" id="9872174at2"/>
<accession>U5QI39</accession>
<name>U5QI39_GLOK1</name>
<gene>
    <name evidence="1" type="ORF">GKIL_2406</name>
</gene>
<dbReference type="Proteomes" id="UP000017396">
    <property type="component" value="Chromosome"/>
</dbReference>